<dbReference type="PANTHER" id="PTHR48050">
    <property type="entry name" value="STEROL 3-BETA-GLUCOSYLTRANSFERASE"/>
    <property type="match status" value="1"/>
</dbReference>
<dbReference type="SUPFAM" id="SSF53756">
    <property type="entry name" value="UDP-Glycosyltransferase/glycogen phosphorylase"/>
    <property type="match status" value="1"/>
</dbReference>
<dbReference type="RefSeq" id="WP_380230512.1">
    <property type="nucleotide sequence ID" value="NZ_JBHSVH010000002.1"/>
</dbReference>
<accession>A0ABW2FRF8</accession>
<keyword evidence="1" id="KW-0808">Transferase</keyword>
<evidence type="ECO:0000313" key="4">
    <source>
        <dbReference type="Proteomes" id="UP001596435"/>
    </source>
</evidence>
<organism evidence="3 4">
    <name type="scientific">Kitasatospora paranensis</name>
    <dbReference type="NCBI Taxonomy" id="258053"/>
    <lineage>
        <taxon>Bacteria</taxon>
        <taxon>Bacillati</taxon>
        <taxon>Actinomycetota</taxon>
        <taxon>Actinomycetes</taxon>
        <taxon>Kitasatosporales</taxon>
        <taxon>Streptomycetaceae</taxon>
        <taxon>Kitasatospora</taxon>
    </lineage>
</organism>
<evidence type="ECO:0000256" key="1">
    <source>
        <dbReference type="ARBA" id="ARBA00022679"/>
    </source>
</evidence>
<dbReference type="Pfam" id="PF06722">
    <property type="entry name" value="EryCIII-like_C"/>
    <property type="match status" value="1"/>
</dbReference>
<name>A0ABW2FRF8_9ACTN</name>
<evidence type="ECO:0000259" key="2">
    <source>
        <dbReference type="Pfam" id="PF06722"/>
    </source>
</evidence>
<dbReference type="InterPro" id="IPR002213">
    <property type="entry name" value="UDP_glucos_trans"/>
</dbReference>
<dbReference type="Gene3D" id="3.40.50.2000">
    <property type="entry name" value="Glycogen Phosphorylase B"/>
    <property type="match status" value="2"/>
</dbReference>
<dbReference type="PANTHER" id="PTHR48050:SF13">
    <property type="entry name" value="STEROL 3-BETA-GLUCOSYLTRANSFERASE UGT80A2"/>
    <property type="match status" value="1"/>
</dbReference>
<reference evidence="4" key="1">
    <citation type="journal article" date="2019" name="Int. J. Syst. Evol. Microbiol.">
        <title>The Global Catalogue of Microorganisms (GCM) 10K type strain sequencing project: providing services to taxonomists for standard genome sequencing and annotation.</title>
        <authorList>
            <consortium name="The Broad Institute Genomics Platform"/>
            <consortium name="The Broad Institute Genome Sequencing Center for Infectious Disease"/>
            <person name="Wu L."/>
            <person name="Ma J."/>
        </authorList>
    </citation>
    <scope>NUCLEOTIDE SEQUENCE [LARGE SCALE GENOMIC DNA]</scope>
    <source>
        <strain evidence="4">CGMCC 1.12859</strain>
    </source>
</reference>
<dbReference type="Proteomes" id="UP001596435">
    <property type="component" value="Unassembled WGS sequence"/>
</dbReference>
<evidence type="ECO:0000313" key="3">
    <source>
        <dbReference type="EMBL" id="MFC7178905.1"/>
    </source>
</evidence>
<sequence length="453" mass="48368">MARVVVISPPFRSHAAPLSVLGSALRRAGADVSLACTPPFADLAESAGLGFLELTVTRNANHGIAERTAQEEGEAARLREFLAATADGAVAALLMQARHRRADMLAEPDRVLRDVRDLDRRVRPDWYVVDQLSYPVTLALHSLALPYATFCPGHPSYIPVGPDAFFGLPYAWPDTLRPDPAALAPLRAAVEENDTAFTSAFRTALRYEAPQRSVPERAFTLCSSHAVVFNYPEFPWLPPAPTGPSALYTGHCRTEPDAADLDPAWRAVVDRLTTGGRPLVLVALGTFLSARHDVLRVAVEGILQHTDASVIVAAGDRAVDLAHDPVLGSAPTDRLHIAETVPQQALLPVTAAMVHHGGNNSFTECVSAGVPALFLPFSSDQFAIAHDAERAGVGRSLDPNTLDAPSAGAAVRALLAGSRTRSDALRDDVRARGPHWAAAELLQLMPDRPGAGR</sequence>
<keyword evidence="4" id="KW-1185">Reference proteome</keyword>
<proteinExistence type="predicted"/>
<dbReference type="InterPro" id="IPR050426">
    <property type="entry name" value="Glycosyltransferase_28"/>
</dbReference>
<dbReference type="CDD" id="cd03784">
    <property type="entry name" value="GT1_Gtf-like"/>
    <property type="match status" value="1"/>
</dbReference>
<comment type="caution">
    <text evidence="3">The sequence shown here is derived from an EMBL/GenBank/DDBJ whole genome shotgun (WGS) entry which is preliminary data.</text>
</comment>
<protein>
    <submittedName>
        <fullName evidence="3">Glycosyltransferase</fullName>
    </submittedName>
</protein>
<gene>
    <name evidence="3" type="ORF">ACFQMG_04925</name>
</gene>
<dbReference type="InterPro" id="IPR010610">
    <property type="entry name" value="EryCIII-like_C"/>
</dbReference>
<feature type="domain" description="Erythromycin biosynthesis protein CIII-like C-terminal" evidence="2">
    <location>
        <begin position="306"/>
        <end position="431"/>
    </location>
</feature>
<dbReference type="EMBL" id="JBHTAJ010000007">
    <property type="protein sequence ID" value="MFC7178905.1"/>
    <property type="molecule type" value="Genomic_DNA"/>
</dbReference>